<reference evidence="1 2" key="1">
    <citation type="submission" date="2024-02" db="EMBL/GenBank/DDBJ databases">
        <title>de novo genome assembly of Solanum bulbocastanum strain 11H21.</title>
        <authorList>
            <person name="Hosaka A.J."/>
        </authorList>
    </citation>
    <scope>NUCLEOTIDE SEQUENCE [LARGE SCALE GENOMIC DNA]</scope>
    <source>
        <tissue evidence="1">Young leaves</tissue>
    </source>
</reference>
<sequence>MKDLLVDLMLHYGGKWITKPLLVYDKKYVATRKDTSADLLDYDKIVEEYTKNLGFVLVKQILVVHFFAVDDFEETVFAPNIIHHSEAYLVECEYGTDAETENDDDQSSDDEYNFDELELIKMLKCKKVNADLSHYK</sequence>
<accession>A0AAN8YDI5</accession>
<keyword evidence="2" id="KW-1185">Reference proteome</keyword>
<proteinExistence type="predicted"/>
<gene>
    <name evidence="1" type="ORF">RDI58_012315</name>
</gene>
<evidence type="ECO:0000313" key="1">
    <source>
        <dbReference type="EMBL" id="KAK6788517.1"/>
    </source>
</evidence>
<comment type="caution">
    <text evidence="1">The sequence shown here is derived from an EMBL/GenBank/DDBJ whole genome shotgun (WGS) entry which is preliminary data.</text>
</comment>
<protein>
    <submittedName>
        <fullName evidence="1">Uncharacterized protein</fullName>
    </submittedName>
</protein>
<organism evidence="1 2">
    <name type="scientific">Solanum bulbocastanum</name>
    <name type="common">Wild potato</name>
    <dbReference type="NCBI Taxonomy" id="147425"/>
    <lineage>
        <taxon>Eukaryota</taxon>
        <taxon>Viridiplantae</taxon>
        <taxon>Streptophyta</taxon>
        <taxon>Embryophyta</taxon>
        <taxon>Tracheophyta</taxon>
        <taxon>Spermatophyta</taxon>
        <taxon>Magnoliopsida</taxon>
        <taxon>eudicotyledons</taxon>
        <taxon>Gunneridae</taxon>
        <taxon>Pentapetalae</taxon>
        <taxon>asterids</taxon>
        <taxon>lamiids</taxon>
        <taxon>Solanales</taxon>
        <taxon>Solanaceae</taxon>
        <taxon>Solanoideae</taxon>
        <taxon>Solaneae</taxon>
        <taxon>Solanum</taxon>
    </lineage>
</organism>
<dbReference type="Proteomes" id="UP001371456">
    <property type="component" value="Unassembled WGS sequence"/>
</dbReference>
<dbReference type="AlphaFoldDB" id="A0AAN8YDI5"/>
<dbReference type="EMBL" id="JBANQN010000005">
    <property type="protein sequence ID" value="KAK6788517.1"/>
    <property type="molecule type" value="Genomic_DNA"/>
</dbReference>
<evidence type="ECO:0000313" key="2">
    <source>
        <dbReference type="Proteomes" id="UP001371456"/>
    </source>
</evidence>
<name>A0AAN8YDI5_SOLBU</name>